<protein>
    <submittedName>
        <fullName evidence="1">Uncharacterized protein</fullName>
    </submittedName>
</protein>
<gene>
    <name evidence="1" type="ORF">MAR_023108</name>
</gene>
<proteinExistence type="predicted"/>
<dbReference type="Gene3D" id="3.30.420.10">
    <property type="entry name" value="Ribonuclease H-like superfamily/Ribonuclease H"/>
    <property type="match status" value="1"/>
</dbReference>
<reference evidence="1" key="1">
    <citation type="submission" date="2022-11" db="EMBL/GenBank/DDBJ databases">
        <title>Centuries of genome instability and evolution in soft-shell clam transmissible cancer (bioRxiv).</title>
        <authorList>
            <person name="Hart S.F.M."/>
            <person name="Yonemitsu M.A."/>
            <person name="Giersch R.M."/>
            <person name="Beal B.F."/>
            <person name="Arriagada G."/>
            <person name="Davis B.W."/>
            <person name="Ostrander E.A."/>
            <person name="Goff S.P."/>
            <person name="Metzger M.J."/>
        </authorList>
    </citation>
    <scope>NUCLEOTIDE SEQUENCE</scope>
    <source>
        <strain evidence="1">MELC-2E11</strain>
        <tissue evidence="1">Siphon/mantle</tissue>
    </source>
</reference>
<sequence>MERLHQVLLKLTHVLVLNVRGPDSVAYETLMAVMFEWLAYPSPRVTTLMSADRILTVQYIALKGGLGTASVHDNYNHNEARHEKGLCSLESTCSPYPAEATTKSIITANKTWVSLYDPETKLDSSTTLAELDMHTIQHPPYSSDQAPCYFWNFPTIKNELRDSGFDDVKDLPVIVRRHEKCVKYSDEYLEKL</sequence>
<accession>A0ABY7DUY1</accession>
<evidence type="ECO:0000313" key="1">
    <source>
        <dbReference type="EMBL" id="WAQ98735.1"/>
    </source>
</evidence>
<dbReference type="Proteomes" id="UP001164746">
    <property type="component" value="Chromosome 3"/>
</dbReference>
<evidence type="ECO:0000313" key="2">
    <source>
        <dbReference type="Proteomes" id="UP001164746"/>
    </source>
</evidence>
<keyword evidence="2" id="KW-1185">Reference proteome</keyword>
<organism evidence="1 2">
    <name type="scientific">Mya arenaria</name>
    <name type="common">Soft-shell clam</name>
    <dbReference type="NCBI Taxonomy" id="6604"/>
    <lineage>
        <taxon>Eukaryota</taxon>
        <taxon>Metazoa</taxon>
        <taxon>Spiralia</taxon>
        <taxon>Lophotrochozoa</taxon>
        <taxon>Mollusca</taxon>
        <taxon>Bivalvia</taxon>
        <taxon>Autobranchia</taxon>
        <taxon>Heteroconchia</taxon>
        <taxon>Euheterodonta</taxon>
        <taxon>Imparidentia</taxon>
        <taxon>Neoheterodontei</taxon>
        <taxon>Myida</taxon>
        <taxon>Myoidea</taxon>
        <taxon>Myidae</taxon>
        <taxon>Mya</taxon>
    </lineage>
</organism>
<dbReference type="EMBL" id="CP111014">
    <property type="protein sequence ID" value="WAQ98735.1"/>
    <property type="molecule type" value="Genomic_DNA"/>
</dbReference>
<dbReference type="InterPro" id="IPR036397">
    <property type="entry name" value="RNaseH_sf"/>
</dbReference>
<name>A0ABY7DUY1_MYAAR</name>